<keyword evidence="2" id="KW-1185">Reference proteome</keyword>
<reference evidence="1" key="2">
    <citation type="submission" date="2025-09" db="UniProtKB">
        <authorList>
            <consortium name="Ensembl"/>
        </authorList>
    </citation>
    <scope>IDENTIFICATION</scope>
</reference>
<dbReference type="Ensembl" id="ENSPCET00000013293.1">
    <property type="protein sequence ID" value="ENSPCEP00000012829.1"/>
    <property type="gene ID" value="ENSPCEG00000010191.1"/>
</dbReference>
<organism evidence="1 2">
    <name type="scientific">Pelusios castaneus</name>
    <name type="common">West African mud turtle</name>
    <dbReference type="NCBI Taxonomy" id="367368"/>
    <lineage>
        <taxon>Eukaryota</taxon>
        <taxon>Metazoa</taxon>
        <taxon>Chordata</taxon>
        <taxon>Craniata</taxon>
        <taxon>Vertebrata</taxon>
        <taxon>Euteleostomi</taxon>
        <taxon>Archelosauria</taxon>
        <taxon>Testudinata</taxon>
        <taxon>Testudines</taxon>
        <taxon>Pleurodira</taxon>
        <taxon>Pelomedusidae</taxon>
        <taxon>Pelusios</taxon>
    </lineage>
</organism>
<sequence>AVFYIHRGRNIDFSSSMEEDKKLCGKRKQMKQQKGNRLRTNKVKSRNAGGADLIGGVLLCYDGRTKEPKASVEEEEEDMVETGWGEERLKYLG</sequence>
<protein>
    <submittedName>
        <fullName evidence="1">Uncharacterized protein</fullName>
    </submittedName>
</protein>
<evidence type="ECO:0000313" key="2">
    <source>
        <dbReference type="Proteomes" id="UP000694393"/>
    </source>
</evidence>
<dbReference type="Proteomes" id="UP000694393">
    <property type="component" value="Unplaced"/>
</dbReference>
<dbReference type="AlphaFoldDB" id="A0A8C8S197"/>
<name>A0A8C8S197_9SAUR</name>
<reference evidence="1" key="1">
    <citation type="submission" date="2025-08" db="UniProtKB">
        <authorList>
            <consortium name="Ensembl"/>
        </authorList>
    </citation>
    <scope>IDENTIFICATION</scope>
</reference>
<proteinExistence type="predicted"/>
<accession>A0A8C8S197</accession>
<evidence type="ECO:0000313" key="1">
    <source>
        <dbReference type="Ensembl" id="ENSPCEP00000012829.1"/>
    </source>
</evidence>